<comment type="similarity">
    <text evidence="4">Belongs to the protein kinase superfamily.</text>
</comment>
<name>A0AAV5X327_9BILA</name>
<dbReference type="InterPro" id="IPR000719">
    <property type="entry name" value="Prot_kinase_dom"/>
</dbReference>
<dbReference type="SUPFAM" id="SSF56112">
    <property type="entry name" value="Protein kinase-like (PK-like)"/>
    <property type="match status" value="1"/>
</dbReference>
<dbReference type="PANTHER" id="PTHR46538">
    <property type="entry name" value="PROTEIN KINASE DOMAIN-CONTAINING PROTEIN"/>
    <property type="match status" value="1"/>
</dbReference>
<keyword evidence="2 3" id="KW-0067">ATP-binding</keyword>
<dbReference type="Gene3D" id="1.10.510.10">
    <property type="entry name" value="Transferase(Phosphotransferase) domain 1"/>
    <property type="match status" value="1"/>
</dbReference>
<keyword evidence="1 3" id="KW-0547">Nucleotide-binding</keyword>
<protein>
    <recommendedName>
        <fullName evidence="5">Protein kinase domain-containing protein</fullName>
    </recommendedName>
</protein>
<dbReference type="GO" id="GO:0005524">
    <property type="term" value="F:ATP binding"/>
    <property type="evidence" value="ECO:0007669"/>
    <property type="project" value="UniProtKB-UniRule"/>
</dbReference>
<evidence type="ECO:0000313" key="6">
    <source>
        <dbReference type="EMBL" id="GMT37673.1"/>
    </source>
</evidence>
<dbReference type="GO" id="GO:0004674">
    <property type="term" value="F:protein serine/threonine kinase activity"/>
    <property type="evidence" value="ECO:0007669"/>
    <property type="project" value="UniProtKB-KW"/>
</dbReference>
<dbReference type="SMART" id="SM00220">
    <property type="entry name" value="S_TKc"/>
    <property type="match status" value="1"/>
</dbReference>
<keyword evidence="4" id="KW-0723">Serine/threonine-protein kinase</keyword>
<dbReference type="Proteomes" id="UP001432322">
    <property type="component" value="Unassembled WGS sequence"/>
</dbReference>
<evidence type="ECO:0000256" key="1">
    <source>
        <dbReference type="ARBA" id="ARBA00022741"/>
    </source>
</evidence>
<evidence type="ECO:0000256" key="2">
    <source>
        <dbReference type="ARBA" id="ARBA00022840"/>
    </source>
</evidence>
<evidence type="ECO:0000259" key="5">
    <source>
        <dbReference type="PROSITE" id="PS50011"/>
    </source>
</evidence>
<dbReference type="InterPro" id="IPR008271">
    <property type="entry name" value="Ser/Thr_kinase_AS"/>
</dbReference>
<dbReference type="PANTHER" id="PTHR46538:SF3">
    <property type="entry name" value="PROTEIN KINASE DOMAIN-CONTAINING PROTEIN"/>
    <property type="match status" value="1"/>
</dbReference>
<dbReference type="InterPro" id="IPR051585">
    <property type="entry name" value="STE20_Ser/Thr_Kinases"/>
</dbReference>
<evidence type="ECO:0000256" key="3">
    <source>
        <dbReference type="PROSITE-ProRule" id="PRU10141"/>
    </source>
</evidence>
<comment type="caution">
    <text evidence="6">The sequence shown here is derived from an EMBL/GenBank/DDBJ whole genome shotgun (WGS) entry which is preliminary data.</text>
</comment>
<dbReference type="PROSITE" id="PS50011">
    <property type="entry name" value="PROTEIN_KINASE_DOM"/>
    <property type="match status" value="1"/>
</dbReference>
<dbReference type="Pfam" id="PF00069">
    <property type="entry name" value="Pkinase"/>
    <property type="match status" value="1"/>
</dbReference>
<keyword evidence="4" id="KW-0418">Kinase</keyword>
<dbReference type="InterPro" id="IPR011009">
    <property type="entry name" value="Kinase-like_dom_sf"/>
</dbReference>
<feature type="domain" description="Protein kinase" evidence="5">
    <location>
        <begin position="36"/>
        <end position="199"/>
    </location>
</feature>
<gene>
    <name evidence="6" type="ORF">PFISCL1PPCAC_28970</name>
</gene>
<keyword evidence="7" id="KW-1185">Reference proteome</keyword>
<reference evidence="6" key="1">
    <citation type="submission" date="2023-10" db="EMBL/GenBank/DDBJ databases">
        <title>Genome assembly of Pristionchus species.</title>
        <authorList>
            <person name="Yoshida K."/>
            <person name="Sommer R.J."/>
        </authorList>
    </citation>
    <scope>NUCLEOTIDE SEQUENCE</scope>
    <source>
        <strain evidence="6">RS5133</strain>
    </source>
</reference>
<evidence type="ECO:0000313" key="7">
    <source>
        <dbReference type="Proteomes" id="UP001432322"/>
    </source>
</evidence>
<dbReference type="PROSITE" id="PS00107">
    <property type="entry name" value="PROTEIN_KINASE_ATP"/>
    <property type="match status" value="1"/>
</dbReference>
<dbReference type="AlphaFoldDB" id="A0AAV5X327"/>
<feature type="non-terminal residue" evidence="6">
    <location>
        <position position="199"/>
    </location>
</feature>
<organism evidence="6 7">
    <name type="scientific">Pristionchus fissidentatus</name>
    <dbReference type="NCBI Taxonomy" id="1538716"/>
    <lineage>
        <taxon>Eukaryota</taxon>
        <taxon>Metazoa</taxon>
        <taxon>Ecdysozoa</taxon>
        <taxon>Nematoda</taxon>
        <taxon>Chromadorea</taxon>
        <taxon>Rhabditida</taxon>
        <taxon>Rhabditina</taxon>
        <taxon>Diplogasteromorpha</taxon>
        <taxon>Diplogasteroidea</taxon>
        <taxon>Neodiplogasteridae</taxon>
        <taxon>Pristionchus</taxon>
    </lineage>
</organism>
<evidence type="ECO:0000256" key="4">
    <source>
        <dbReference type="RuleBase" id="RU000304"/>
    </source>
</evidence>
<sequence length="199" mass="22072">MFGRLKSLFKGPNGEDAKRIQLPPIVQAGQSHLDEWDIVGELGDGAFGKVEKAVHRADNRRIAAAKCITIEEGEELEDFLVEINILTACSHPNIVGLYACYYMDHKLSMLLEYCGGGAVDGIMIELEKPLTEPQIAYIARFTCEALAYLHEQNVIHRDLKAGNILLTSDAVVKLADFGVSAKLRDRAEKRGHFHRNAVL</sequence>
<feature type="binding site" evidence="3">
    <location>
        <position position="66"/>
    </location>
    <ligand>
        <name>ATP</name>
        <dbReference type="ChEBI" id="CHEBI:30616"/>
    </ligand>
</feature>
<keyword evidence="4" id="KW-0808">Transferase</keyword>
<dbReference type="PROSITE" id="PS00108">
    <property type="entry name" value="PROTEIN_KINASE_ST"/>
    <property type="match status" value="1"/>
</dbReference>
<dbReference type="InterPro" id="IPR017441">
    <property type="entry name" value="Protein_kinase_ATP_BS"/>
</dbReference>
<dbReference type="EMBL" id="BTSY01000222">
    <property type="protein sequence ID" value="GMT37673.1"/>
    <property type="molecule type" value="Genomic_DNA"/>
</dbReference>
<accession>A0AAV5X327</accession>
<proteinExistence type="inferred from homology"/>